<evidence type="ECO:0000256" key="1">
    <source>
        <dbReference type="ARBA" id="ARBA00004589"/>
    </source>
</evidence>
<keyword evidence="2" id="KW-0336">GPI-anchor</keyword>
<keyword evidence="5" id="KW-1015">Disulfide bond</keyword>
<evidence type="ECO:0000256" key="4">
    <source>
        <dbReference type="ARBA" id="ARBA00023136"/>
    </source>
</evidence>
<feature type="domain" description="Phytocyanin" evidence="10">
    <location>
        <begin position="10"/>
        <end position="112"/>
    </location>
</feature>
<accession>A0A7J6WZV0</accession>
<evidence type="ECO:0000256" key="3">
    <source>
        <dbReference type="ARBA" id="ARBA00022729"/>
    </source>
</evidence>
<dbReference type="Gene3D" id="2.60.40.420">
    <property type="entry name" value="Cupredoxins - blue copper proteins"/>
    <property type="match status" value="1"/>
</dbReference>
<evidence type="ECO:0000256" key="9">
    <source>
        <dbReference type="ARBA" id="ARBA00037868"/>
    </source>
</evidence>
<keyword evidence="3" id="KW-0732">Signal</keyword>
<evidence type="ECO:0000256" key="6">
    <source>
        <dbReference type="ARBA" id="ARBA00023180"/>
    </source>
</evidence>
<dbReference type="InterPro" id="IPR039391">
    <property type="entry name" value="Phytocyanin-like"/>
</dbReference>
<dbReference type="EMBL" id="JABWDY010008579">
    <property type="protein sequence ID" value="KAF5202105.1"/>
    <property type="molecule type" value="Genomic_DNA"/>
</dbReference>
<evidence type="ECO:0000256" key="2">
    <source>
        <dbReference type="ARBA" id="ARBA00022622"/>
    </source>
</evidence>
<dbReference type="Pfam" id="PF02298">
    <property type="entry name" value="Cu_bind_like"/>
    <property type="match status" value="1"/>
</dbReference>
<evidence type="ECO:0000313" key="12">
    <source>
        <dbReference type="Proteomes" id="UP000554482"/>
    </source>
</evidence>
<evidence type="ECO:0000259" key="10">
    <source>
        <dbReference type="PROSITE" id="PS51485"/>
    </source>
</evidence>
<evidence type="ECO:0000256" key="5">
    <source>
        <dbReference type="ARBA" id="ARBA00023157"/>
    </source>
</evidence>
<dbReference type="CDD" id="cd11019">
    <property type="entry name" value="OsENODL1_like"/>
    <property type="match status" value="1"/>
</dbReference>
<dbReference type="GO" id="GO:0005886">
    <property type="term" value="C:plasma membrane"/>
    <property type="evidence" value="ECO:0007669"/>
    <property type="project" value="TreeGrafter"/>
</dbReference>
<gene>
    <name evidence="11" type="ORF">FRX31_008296</name>
</gene>
<keyword evidence="4" id="KW-0472">Membrane</keyword>
<protein>
    <submittedName>
        <fullName evidence="11">Early nodulin-like protein</fullName>
    </submittedName>
</protein>
<dbReference type="GO" id="GO:0009055">
    <property type="term" value="F:electron transfer activity"/>
    <property type="evidence" value="ECO:0007669"/>
    <property type="project" value="InterPro"/>
</dbReference>
<dbReference type="OrthoDB" id="1933543at2759"/>
<keyword evidence="7" id="KW-0449">Lipoprotein</keyword>
<dbReference type="PROSITE" id="PS51485">
    <property type="entry name" value="PHYTOCYANIN"/>
    <property type="match status" value="1"/>
</dbReference>
<name>A0A7J6WZV0_THATH</name>
<dbReference type="SUPFAM" id="SSF49503">
    <property type="entry name" value="Cupredoxins"/>
    <property type="match status" value="1"/>
</dbReference>
<evidence type="ECO:0000256" key="8">
    <source>
        <dbReference type="ARBA" id="ARBA00035011"/>
    </source>
</evidence>
<evidence type="ECO:0000313" key="11">
    <source>
        <dbReference type="EMBL" id="KAF5202105.1"/>
    </source>
</evidence>
<dbReference type="FunFam" id="2.60.40.420:FF:000010">
    <property type="entry name" value="Early nodulin-like protein 1"/>
    <property type="match status" value="1"/>
</dbReference>
<dbReference type="GO" id="GO:0098552">
    <property type="term" value="C:side of membrane"/>
    <property type="evidence" value="ECO:0007669"/>
    <property type="project" value="UniProtKB-KW"/>
</dbReference>
<proteinExistence type="inferred from homology"/>
<dbReference type="InterPro" id="IPR008972">
    <property type="entry name" value="Cupredoxin"/>
</dbReference>
<reference evidence="11 12" key="1">
    <citation type="submission" date="2020-06" db="EMBL/GenBank/DDBJ databases">
        <title>Transcriptomic and genomic resources for Thalictrum thalictroides and T. hernandezii: Facilitating candidate gene discovery in an emerging model plant lineage.</title>
        <authorList>
            <person name="Arias T."/>
            <person name="Riano-Pachon D.M."/>
            <person name="Di Stilio V.S."/>
        </authorList>
    </citation>
    <scope>NUCLEOTIDE SEQUENCE [LARGE SCALE GENOMIC DNA]</scope>
    <source>
        <strain evidence="12">cv. WT478/WT964</strain>
        <tissue evidence="11">Leaves</tissue>
    </source>
</reference>
<dbReference type="PANTHER" id="PTHR33021:SF234">
    <property type="entry name" value="EARLY NODULIN-LIKE PROTEIN 7"/>
    <property type="match status" value="1"/>
</dbReference>
<comment type="caution">
    <text evidence="11">The sequence shown here is derived from an EMBL/GenBank/DDBJ whole genome shotgun (WGS) entry which is preliminary data.</text>
</comment>
<sequence>MNICGSDAFTRFKVGESIGWRMPDENDTALYSQWAAKNRFLVGDSLYFEYRNDSVLMVNKGGYYHCNTTNPISTSNDGKTVIKLEKPGPAYFISGTPEHCKKGQRLLIDVMTHPHPPSPPSPPSIAVPPQPFFPVSPAPSPNQSSGISVSVAWVSVLVVLTTTILKLV</sequence>
<comment type="subcellular location">
    <subcellularLocation>
        <location evidence="9">Endomembrane system</location>
        <topology evidence="9">Lipid-anchor</topology>
    </subcellularLocation>
    <subcellularLocation>
        <location evidence="1">Membrane</location>
        <topology evidence="1">Lipid-anchor</topology>
        <topology evidence="1">GPI-anchor</topology>
    </subcellularLocation>
</comment>
<dbReference type="InterPro" id="IPR003245">
    <property type="entry name" value="Phytocyanin_dom"/>
</dbReference>
<dbReference type="Proteomes" id="UP000554482">
    <property type="component" value="Unassembled WGS sequence"/>
</dbReference>
<dbReference type="AlphaFoldDB" id="A0A7J6WZV0"/>
<organism evidence="11 12">
    <name type="scientific">Thalictrum thalictroides</name>
    <name type="common">Rue-anemone</name>
    <name type="synonym">Anemone thalictroides</name>
    <dbReference type="NCBI Taxonomy" id="46969"/>
    <lineage>
        <taxon>Eukaryota</taxon>
        <taxon>Viridiplantae</taxon>
        <taxon>Streptophyta</taxon>
        <taxon>Embryophyta</taxon>
        <taxon>Tracheophyta</taxon>
        <taxon>Spermatophyta</taxon>
        <taxon>Magnoliopsida</taxon>
        <taxon>Ranunculales</taxon>
        <taxon>Ranunculaceae</taxon>
        <taxon>Thalictroideae</taxon>
        <taxon>Thalictrum</taxon>
    </lineage>
</organism>
<evidence type="ECO:0000256" key="7">
    <source>
        <dbReference type="ARBA" id="ARBA00023288"/>
    </source>
</evidence>
<dbReference type="GO" id="GO:0012505">
    <property type="term" value="C:endomembrane system"/>
    <property type="evidence" value="ECO:0007669"/>
    <property type="project" value="UniProtKB-SubCell"/>
</dbReference>
<keyword evidence="6" id="KW-0325">Glycoprotein</keyword>
<dbReference type="InterPro" id="IPR041846">
    <property type="entry name" value="ENL_dom"/>
</dbReference>
<comment type="similarity">
    <text evidence="8">Belongs to the early nodulin-like (ENODL) family.</text>
</comment>
<dbReference type="PANTHER" id="PTHR33021">
    <property type="entry name" value="BLUE COPPER PROTEIN"/>
    <property type="match status" value="1"/>
</dbReference>
<keyword evidence="12" id="KW-1185">Reference proteome</keyword>